<dbReference type="InterPro" id="IPR016191">
    <property type="entry name" value="Ribonuclease/ribotoxin"/>
</dbReference>
<dbReference type="GO" id="GO:0016787">
    <property type="term" value="F:hydrolase activity"/>
    <property type="evidence" value="ECO:0007669"/>
    <property type="project" value="UniProtKB-KW"/>
</dbReference>
<name>A0A2P5K9M1_9BURK</name>
<dbReference type="Proteomes" id="UP000243096">
    <property type="component" value="Unassembled WGS sequence"/>
</dbReference>
<dbReference type="EMBL" id="PRDW01000008">
    <property type="protein sequence ID" value="PPB83410.1"/>
    <property type="molecule type" value="Genomic_DNA"/>
</dbReference>
<sequence length="91" mass="9736">MIGKWLRYGVLAVNVSATSVPGLVSTAWARYSPPSDAPLGAMLGGVLIAGLPGEAQFTFKSIQAGGPFPYPKDGEVFGNFERHLPVRLRDY</sequence>
<keyword evidence="4" id="KW-1185">Reference proteome</keyword>
<dbReference type="AlphaFoldDB" id="A0A2P5K9M1"/>
<protein>
    <submittedName>
        <fullName evidence="3">Ribonuclease</fullName>
    </submittedName>
</protein>
<gene>
    <name evidence="3" type="ORF">B0O95_10871</name>
</gene>
<accession>A0A2P5K9M1</accession>
<keyword evidence="2" id="KW-0378">Hydrolase</keyword>
<evidence type="ECO:0000256" key="2">
    <source>
        <dbReference type="ARBA" id="ARBA00022801"/>
    </source>
</evidence>
<dbReference type="Gene3D" id="3.10.450.30">
    <property type="entry name" value="Microbial ribonucleases"/>
    <property type="match status" value="1"/>
</dbReference>
<proteinExistence type="predicted"/>
<reference evidence="3 4" key="1">
    <citation type="submission" date="2018-01" db="EMBL/GenBank/DDBJ databases">
        <title>Genomic Encyclopedia of Type Strains, Phase III (KMG-III): the genomes of soil and plant-associated and newly described type strains.</title>
        <authorList>
            <person name="Whitman W."/>
        </authorList>
    </citation>
    <scope>NUCLEOTIDE SEQUENCE [LARGE SCALE GENOMIC DNA]</scope>
    <source>
        <strain evidence="3 4">HKI456</strain>
    </source>
</reference>
<evidence type="ECO:0000256" key="1">
    <source>
        <dbReference type="ARBA" id="ARBA00022722"/>
    </source>
</evidence>
<organism evidence="3 4">
    <name type="scientific">Mycetohabitans endofungorum</name>
    <dbReference type="NCBI Taxonomy" id="417203"/>
    <lineage>
        <taxon>Bacteria</taxon>
        <taxon>Pseudomonadati</taxon>
        <taxon>Pseudomonadota</taxon>
        <taxon>Betaproteobacteria</taxon>
        <taxon>Burkholderiales</taxon>
        <taxon>Burkholderiaceae</taxon>
        <taxon>Mycetohabitans</taxon>
    </lineage>
</organism>
<evidence type="ECO:0000313" key="3">
    <source>
        <dbReference type="EMBL" id="PPB83410.1"/>
    </source>
</evidence>
<dbReference type="GO" id="GO:0003723">
    <property type="term" value="F:RNA binding"/>
    <property type="evidence" value="ECO:0007669"/>
    <property type="project" value="InterPro"/>
</dbReference>
<dbReference type="GO" id="GO:0004540">
    <property type="term" value="F:RNA nuclease activity"/>
    <property type="evidence" value="ECO:0007669"/>
    <property type="project" value="InterPro"/>
</dbReference>
<dbReference type="SUPFAM" id="SSF53933">
    <property type="entry name" value="Microbial ribonucleases"/>
    <property type="match status" value="1"/>
</dbReference>
<dbReference type="RefSeq" id="WP_370641721.1">
    <property type="nucleotide sequence ID" value="NZ_CP062178.1"/>
</dbReference>
<comment type="caution">
    <text evidence="3">The sequence shown here is derived from an EMBL/GenBank/DDBJ whole genome shotgun (WGS) entry which is preliminary data.</text>
</comment>
<keyword evidence="1" id="KW-0540">Nuclease</keyword>
<evidence type="ECO:0000313" key="4">
    <source>
        <dbReference type="Proteomes" id="UP000243096"/>
    </source>
</evidence>